<feature type="transmembrane region" description="Helical" evidence="16">
    <location>
        <begin position="211"/>
        <end position="233"/>
    </location>
</feature>
<evidence type="ECO:0000256" key="8">
    <source>
        <dbReference type="ARBA" id="ARBA00022967"/>
    </source>
</evidence>
<dbReference type="InterPro" id="IPR018393">
    <property type="entry name" value="NADHpl_OxRdtase_5_subgr"/>
</dbReference>
<feature type="transmembrane region" description="Helical" evidence="16">
    <location>
        <begin position="245"/>
        <end position="266"/>
    </location>
</feature>
<dbReference type="CTD" id="4540"/>
<evidence type="ECO:0000256" key="10">
    <source>
        <dbReference type="ARBA" id="ARBA00022989"/>
    </source>
</evidence>
<evidence type="ECO:0000259" key="18">
    <source>
        <dbReference type="Pfam" id="PF00361"/>
    </source>
</evidence>
<dbReference type="InterPro" id="IPR010934">
    <property type="entry name" value="NADH_DH_su5_C"/>
</dbReference>
<keyword evidence="5" id="KW-0679">Respiratory chain</keyword>
<evidence type="ECO:0000256" key="15">
    <source>
        <dbReference type="ARBA" id="ARBA00049551"/>
    </source>
</evidence>
<evidence type="ECO:0000256" key="2">
    <source>
        <dbReference type="ARBA" id="ARBA00012944"/>
    </source>
</evidence>
<feature type="transmembrane region" description="Helical" evidence="16">
    <location>
        <begin position="406"/>
        <end position="433"/>
    </location>
</feature>
<feature type="domain" description="NADH dehydrogenase subunit 5 C-terminal" evidence="20">
    <location>
        <begin position="422"/>
        <end position="602"/>
    </location>
</feature>
<dbReference type="AlphaFoldDB" id="F8RT74"/>
<feature type="transmembrane region" description="Helical" evidence="16">
    <location>
        <begin position="272"/>
        <end position="294"/>
    </location>
</feature>
<feature type="signal peptide" evidence="17">
    <location>
        <begin position="1"/>
        <end position="18"/>
    </location>
</feature>
<evidence type="ECO:0000256" key="14">
    <source>
        <dbReference type="ARBA" id="ARBA00023136"/>
    </source>
</evidence>
<dbReference type="GO" id="GO:0008137">
    <property type="term" value="F:NADH dehydrogenase (ubiquinone) activity"/>
    <property type="evidence" value="ECO:0007669"/>
    <property type="project" value="UniProtKB-EC"/>
</dbReference>
<name>F8RT74_MYOFO</name>
<dbReference type="EC" id="7.1.1.2" evidence="2 16"/>
<dbReference type="PANTHER" id="PTHR42829:SF2">
    <property type="entry name" value="NADH-UBIQUINONE OXIDOREDUCTASE CHAIN 5"/>
    <property type="match status" value="1"/>
</dbReference>
<keyword evidence="14 16" id="KW-0472">Membrane</keyword>
<keyword evidence="17" id="KW-0732">Signal</keyword>
<comment type="function">
    <text evidence="16">Core subunit of the mitochondrial membrane respiratory chain NADH dehydrogenase (Complex I) which catalyzes electron transfer from NADH through the respiratory chain, using ubiquinone as an electron acceptor. Essential for the catalytic activity and assembly of complex I.</text>
</comment>
<evidence type="ECO:0000259" key="19">
    <source>
        <dbReference type="Pfam" id="PF00662"/>
    </source>
</evidence>
<evidence type="ECO:0000259" key="20">
    <source>
        <dbReference type="Pfam" id="PF06455"/>
    </source>
</evidence>
<accession>F8RT74</accession>
<keyword evidence="9" id="KW-0249">Electron transport</keyword>
<dbReference type="RefSeq" id="YP_004734065.1">
    <property type="nucleotide sequence ID" value="NC_015828.1"/>
</dbReference>
<feature type="transmembrane region" description="Helical" evidence="16">
    <location>
        <begin position="325"/>
        <end position="347"/>
    </location>
</feature>
<feature type="chain" id="PRO_5003383726" description="NADH-ubiquinone oxidoreductase chain 5" evidence="17">
    <location>
        <begin position="19"/>
        <end position="606"/>
    </location>
</feature>
<dbReference type="GO" id="GO:0005743">
    <property type="term" value="C:mitochondrial inner membrane"/>
    <property type="evidence" value="ECO:0007669"/>
    <property type="project" value="UniProtKB-SubCell"/>
</dbReference>
<evidence type="ECO:0000256" key="17">
    <source>
        <dbReference type="SAM" id="SignalP"/>
    </source>
</evidence>
<evidence type="ECO:0000256" key="6">
    <source>
        <dbReference type="ARBA" id="ARBA00022692"/>
    </source>
</evidence>
<dbReference type="GeneID" id="10965324"/>
<keyword evidence="4 16" id="KW-0813">Transport</keyword>
<keyword evidence="11 16" id="KW-0520">NAD</keyword>
<feature type="transmembrane region" description="Helical" evidence="16">
    <location>
        <begin position="301"/>
        <end position="319"/>
    </location>
</feature>
<protein>
    <recommendedName>
        <fullName evidence="3 16">NADH-ubiquinone oxidoreductase chain 5</fullName>
        <ecNumber evidence="2 16">7.1.1.2</ecNumber>
    </recommendedName>
</protein>
<dbReference type="GO" id="GO:0042773">
    <property type="term" value="P:ATP synthesis coupled electron transport"/>
    <property type="evidence" value="ECO:0007669"/>
    <property type="project" value="InterPro"/>
</dbReference>
<dbReference type="Pfam" id="PF06455">
    <property type="entry name" value="NADH5_C"/>
    <property type="match status" value="1"/>
</dbReference>
<evidence type="ECO:0000256" key="3">
    <source>
        <dbReference type="ARBA" id="ARBA00021096"/>
    </source>
</evidence>
<reference evidence="21" key="1">
    <citation type="journal article" date="2011" name="Mitochondrial DNA">
        <title>Complete mitochondrial genome of the Hodgson's bat Myotis formosus (Mammalia, Chiroptera, Vespertilionidae).</title>
        <authorList>
            <person name="Kim Y.M."/>
            <person name="Choi E.H."/>
            <person name="Kim S.K."/>
            <person name="Jang K.H."/>
            <person name="Ryu S.H."/>
            <person name="Hwang U.W."/>
        </authorList>
    </citation>
    <scope>NUCLEOTIDE SEQUENCE</scope>
</reference>
<dbReference type="InterPro" id="IPR001516">
    <property type="entry name" value="Proton_antipo_N"/>
</dbReference>
<comment type="catalytic activity">
    <reaction evidence="15 16">
        <text>a ubiquinone + NADH + 5 H(+)(in) = a ubiquinol + NAD(+) + 4 H(+)(out)</text>
        <dbReference type="Rhea" id="RHEA:29091"/>
        <dbReference type="Rhea" id="RHEA-COMP:9565"/>
        <dbReference type="Rhea" id="RHEA-COMP:9566"/>
        <dbReference type="ChEBI" id="CHEBI:15378"/>
        <dbReference type="ChEBI" id="CHEBI:16389"/>
        <dbReference type="ChEBI" id="CHEBI:17976"/>
        <dbReference type="ChEBI" id="CHEBI:57540"/>
        <dbReference type="ChEBI" id="CHEBI:57945"/>
        <dbReference type="EC" id="7.1.1.2"/>
    </reaction>
</comment>
<evidence type="ECO:0000256" key="7">
    <source>
        <dbReference type="ARBA" id="ARBA00022792"/>
    </source>
</evidence>
<dbReference type="EMBL" id="HQ184048">
    <property type="protein sequence ID" value="ADM52890.1"/>
    <property type="molecule type" value="Genomic_DNA"/>
</dbReference>
<evidence type="ECO:0000256" key="13">
    <source>
        <dbReference type="ARBA" id="ARBA00023128"/>
    </source>
</evidence>
<dbReference type="InterPro" id="IPR003945">
    <property type="entry name" value="NU5C-like"/>
</dbReference>
<dbReference type="Pfam" id="PF00361">
    <property type="entry name" value="Proton_antipo_M"/>
    <property type="match status" value="1"/>
</dbReference>
<evidence type="ECO:0000256" key="5">
    <source>
        <dbReference type="ARBA" id="ARBA00022660"/>
    </source>
</evidence>
<feature type="transmembrane region" description="Helical" evidence="16">
    <location>
        <begin position="172"/>
        <end position="191"/>
    </location>
</feature>
<dbReference type="NCBIfam" id="TIGR01974">
    <property type="entry name" value="NDH_I_L"/>
    <property type="match status" value="1"/>
</dbReference>
<evidence type="ECO:0000256" key="1">
    <source>
        <dbReference type="ARBA" id="ARBA00004448"/>
    </source>
</evidence>
<evidence type="ECO:0000313" key="21">
    <source>
        <dbReference type="EMBL" id="ADM52890.1"/>
    </source>
</evidence>
<gene>
    <name evidence="21" type="primary">ND5</name>
</gene>
<evidence type="ECO:0000256" key="16">
    <source>
        <dbReference type="RuleBase" id="RU003404"/>
    </source>
</evidence>
<keyword evidence="8" id="KW-1278">Translocase</keyword>
<feature type="transmembrane region" description="Helical" evidence="16">
    <location>
        <begin position="586"/>
        <end position="604"/>
    </location>
</feature>
<keyword evidence="7" id="KW-0999">Mitochondrion inner membrane</keyword>
<keyword evidence="12 16" id="KW-0830">Ubiquinone</keyword>
<dbReference type="GO" id="GO:0015990">
    <property type="term" value="P:electron transport coupled proton transport"/>
    <property type="evidence" value="ECO:0007669"/>
    <property type="project" value="TreeGrafter"/>
</dbReference>
<dbReference type="PANTHER" id="PTHR42829">
    <property type="entry name" value="NADH-UBIQUINONE OXIDOREDUCTASE CHAIN 5"/>
    <property type="match status" value="1"/>
</dbReference>
<feature type="domain" description="NADH:quinone oxidoreductase/Mrp antiporter transmembrane" evidence="18">
    <location>
        <begin position="134"/>
        <end position="418"/>
    </location>
</feature>
<feature type="transmembrane region" description="Helical" evidence="16">
    <location>
        <begin position="368"/>
        <end position="386"/>
    </location>
</feature>
<dbReference type="Pfam" id="PF00662">
    <property type="entry name" value="Proton_antipo_N"/>
    <property type="match status" value="1"/>
</dbReference>
<keyword evidence="10 16" id="KW-1133">Transmembrane helix</keyword>
<feature type="transmembrane region" description="Helical" evidence="16">
    <location>
        <begin position="484"/>
        <end position="504"/>
    </location>
</feature>
<feature type="transmembrane region" description="Helical" evidence="16">
    <location>
        <begin position="140"/>
        <end position="160"/>
    </location>
</feature>
<keyword evidence="6 16" id="KW-0812">Transmembrane</keyword>
<feature type="transmembrane region" description="Helical" evidence="16">
    <location>
        <begin position="84"/>
        <end position="105"/>
    </location>
</feature>
<feature type="domain" description="NADH-Ubiquinone oxidoreductase (complex I) chain 5 N-terminal" evidence="19">
    <location>
        <begin position="68"/>
        <end position="118"/>
    </location>
</feature>
<evidence type="ECO:0000256" key="11">
    <source>
        <dbReference type="ARBA" id="ARBA00023027"/>
    </source>
</evidence>
<proteinExistence type="inferred from homology"/>
<sequence length="606" mass="68547">MNLMSNFMLLSLTILVLPLLFSPNKTSKYHYYPEYVKTMISYSFMISLPPTIMFIQSGQEMMISNWHWITIQTMKLSLSFKLDFFSMTFVPVALFITWSIMEFSMWYMHLDPNINRFFKYLLMFLITMLILVTANNIFQLFIGWEGVGIMSFLLIGWWYGRADANTAALQAILYNRIGDIGFILSMAWFMTNSNSWELQQIFTLNLNNTTFPLLGLLLAATGKSAQFGLHPWLPSAMEGPTPVSALLHSSTMVVAGIFLLIRFYPLMENNKLVQSLALCLGAITTLFTAICALTQNDIKKIVAFSTSSQLGLMMVTIGINQPHLAFLHICTHAFFKAMLFLCSGSIIHSLGDEQDIRKMGGLFKSLPFTTTALIIGSLALTGMPFLTGFYSKDLIIETANTSYTNAWALLITLIATSLTAVYSTRIIFFALLGKPRFPSLILINENNPLLMNPITRLLIGSIFAGFFISNNITPMTIPQMTMPLYLKLTALFVTLMGFTMALELNYMTQNLKYKHPMNTFKFSTMLGYFPLIMHRLSPLTSLTTSQKSATMLLDLIWLENALPKLITKIQQNTSTMVSSQKGLIKLYFLSFLITMITTLIMFNFHV</sequence>
<evidence type="ECO:0000256" key="9">
    <source>
        <dbReference type="ARBA" id="ARBA00022982"/>
    </source>
</evidence>
<geneLocation type="mitochondrion" evidence="21"/>
<dbReference type="PRINTS" id="PR01434">
    <property type="entry name" value="NADHDHGNASE5"/>
</dbReference>
<feature type="transmembrane region" description="Helical" evidence="16">
    <location>
        <begin position="117"/>
        <end position="134"/>
    </location>
</feature>
<dbReference type="InterPro" id="IPR001750">
    <property type="entry name" value="ND/Mrp_TM"/>
</dbReference>
<comment type="similarity">
    <text evidence="16">Belongs to the complex I subunit 5 family.</text>
</comment>
<evidence type="ECO:0000256" key="12">
    <source>
        <dbReference type="ARBA" id="ARBA00023075"/>
    </source>
</evidence>
<dbReference type="GO" id="GO:0003954">
    <property type="term" value="F:NADH dehydrogenase activity"/>
    <property type="evidence" value="ECO:0007669"/>
    <property type="project" value="TreeGrafter"/>
</dbReference>
<feature type="transmembrane region" description="Helical" evidence="16">
    <location>
        <begin position="454"/>
        <end position="472"/>
    </location>
</feature>
<organism evidence="21">
    <name type="scientific">Myotis formosus</name>
    <name type="common">Hodgson's bat</name>
    <name type="synonym">Copper-winged bat</name>
    <dbReference type="NCBI Taxonomy" id="225401"/>
    <lineage>
        <taxon>Eukaryota</taxon>
        <taxon>Metazoa</taxon>
        <taxon>Chordata</taxon>
        <taxon>Craniata</taxon>
        <taxon>Vertebrata</taxon>
        <taxon>Euteleostomi</taxon>
        <taxon>Mammalia</taxon>
        <taxon>Eutheria</taxon>
        <taxon>Laurasiatheria</taxon>
        <taxon>Chiroptera</taxon>
        <taxon>Yangochiroptera</taxon>
        <taxon>Vespertilionidae</taxon>
        <taxon>Myotis</taxon>
    </lineage>
</organism>
<evidence type="ECO:0000256" key="4">
    <source>
        <dbReference type="ARBA" id="ARBA00022448"/>
    </source>
</evidence>
<keyword evidence="13 16" id="KW-0496">Mitochondrion</keyword>
<comment type="subcellular location">
    <subcellularLocation>
        <location evidence="1">Mitochondrion inner membrane</location>
        <topology evidence="1">Multi-pass membrane protein</topology>
    </subcellularLocation>
</comment>